<dbReference type="Pfam" id="PF07729">
    <property type="entry name" value="FCD"/>
    <property type="match status" value="1"/>
</dbReference>
<dbReference type="InterPro" id="IPR036388">
    <property type="entry name" value="WH-like_DNA-bd_sf"/>
</dbReference>
<sequence>MATATEKAYDIIRRNILDGVFEAGTHLKEEDLVRLCGVSRTPVRDALRRLAIDHYVVTRPNQGTFVNQWSLKDIHDIFELRAMLEGVVARRAAAAIGPGHMAALKQAFGTIQAMLADDAADLDVNLFLAENKIFHMTMLQAADSAPLATMLSSLVQPPIVARTALGYNVEDLRQSNEHHRELIEALGVGDGAWAEAIMQAHIRAAHRKFMASYRPGGGFAAP</sequence>
<dbReference type="Pfam" id="PF00392">
    <property type="entry name" value="GntR"/>
    <property type="match status" value="1"/>
</dbReference>
<keyword evidence="1" id="KW-0805">Transcription regulation</keyword>
<accession>A0A3M0CLN8</accession>
<evidence type="ECO:0000256" key="1">
    <source>
        <dbReference type="ARBA" id="ARBA00023015"/>
    </source>
</evidence>
<reference evidence="5 6" key="1">
    <citation type="submission" date="2018-10" db="EMBL/GenBank/DDBJ databases">
        <title>Genomic Encyclopedia of Archaeal and Bacterial Type Strains, Phase II (KMG-II): from individual species to whole genera.</title>
        <authorList>
            <person name="Goeker M."/>
        </authorList>
    </citation>
    <scope>NUCLEOTIDE SEQUENCE [LARGE SCALE GENOMIC DNA]</scope>
    <source>
        <strain evidence="5 6">DSM 25217</strain>
    </source>
</reference>
<dbReference type="Proteomes" id="UP000271227">
    <property type="component" value="Unassembled WGS sequence"/>
</dbReference>
<evidence type="ECO:0000256" key="2">
    <source>
        <dbReference type="ARBA" id="ARBA00023125"/>
    </source>
</evidence>
<dbReference type="OrthoDB" id="9812290at2"/>
<dbReference type="SMART" id="SM00345">
    <property type="entry name" value="HTH_GNTR"/>
    <property type="match status" value="1"/>
</dbReference>
<dbReference type="CDD" id="cd07377">
    <property type="entry name" value="WHTH_GntR"/>
    <property type="match status" value="1"/>
</dbReference>
<dbReference type="FunCoup" id="A0A3M0CLN8">
    <property type="interactions" value="47"/>
</dbReference>
<dbReference type="RefSeq" id="WP_121938740.1">
    <property type="nucleotide sequence ID" value="NZ_REFR01000011.1"/>
</dbReference>
<dbReference type="InterPro" id="IPR011711">
    <property type="entry name" value="GntR_C"/>
</dbReference>
<dbReference type="Gene3D" id="1.10.10.10">
    <property type="entry name" value="Winged helix-like DNA-binding domain superfamily/Winged helix DNA-binding domain"/>
    <property type="match status" value="1"/>
</dbReference>
<dbReference type="SUPFAM" id="SSF48008">
    <property type="entry name" value="GntR ligand-binding domain-like"/>
    <property type="match status" value="1"/>
</dbReference>
<keyword evidence="2 5" id="KW-0238">DNA-binding</keyword>
<proteinExistence type="predicted"/>
<name>A0A3M0CLN8_9PROT</name>
<evidence type="ECO:0000313" key="6">
    <source>
        <dbReference type="Proteomes" id="UP000271227"/>
    </source>
</evidence>
<keyword evidence="6" id="KW-1185">Reference proteome</keyword>
<dbReference type="GO" id="GO:0003700">
    <property type="term" value="F:DNA-binding transcription factor activity"/>
    <property type="evidence" value="ECO:0007669"/>
    <property type="project" value="InterPro"/>
</dbReference>
<dbReference type="PANTHER" id="PTHR43537:SF49">
    <property type="entry name" value="TRANSCRIPTIONAL REGULATORY PROTEIN"/>
    <property type="match status" value="1"/>
</dbReference>
<dbReference type="InterPro" id="IPR008920">
    <property type="entry name" value="TF_FadR/GntR_C"/>
</dbReference>
<evidence type="ECO:0000313" key="5">
    <source>
        <dbReference type="EMBL" id="RMB07979.1"/>
    </source>
</evidence>
<gene>
    <name evidence="5" type="ORF">BXY39_2074</name>
</gene>
<protein>
    <submittedName>
        <fullName evidence="5">DNA-binding GntR family transcriptional regulator</fullName>
    </submittedName>
</protein>
<dbReference type="PROSITE" id="PS50949">
    <property type="entry name" value="HTH_GNTR"/>
    <property type="match status" value="1"/>
</dbReference>
<dbReference type="InterPro" id="IPR000524">
    <property type="entry name" value="Tscrpt_reg_HTH_GntR"/>
</dbReference>
<organism evidence="5 6">
    <name type="scientific">Eilatimonas milleporae</name>
    <dbReference type="NCBI Taxonomy" id="911205"/>
    <lineage>
        <taxon>Bacteria</taxon>
        <taxon>Pseudomonadati</taxon>
        <taxon>Pseudomonadota</taxon>
        <taxon>Alphaproteobacteria</taxon>
        <taxon>Kordiimonadales</taxon>
        <taxon>Kordiimonadaceae</taxon>
        <taxon>Eilatimonas</taxon>
    </lineage>
</organism>
<dbReference type="SUPFAM" id="SSF46785">
    <property type="entry name" value="Winged helix' DNA-binding domain"/>
    <property type="match status" value="1"/>
</dbReference>
<dbReference type="AlphaFoldDB" id="A0A3M0CLN8"/>
<dbReference type="PANTHER" id="PTHR43537">
    <property type="entry name" value="TRANSCRIPTIONAL REGULATOR, GNTR FAMILY"/>
    <property type="match status" value="1"/>
</dbReference>
<dbReference type="EMBL" id="REFR01000011">
    <property type="protein sequence ID" value="RMB07979.1"/>
    <property type="molecule type" value="Genomic_DNA"/>
</dbReference>
<comment type="caution">
    <text evidence="5">The sequence shown here is derived from an EMBL/GenBank/DDBJ whole genome shotgun (WGS) entry which is preliminary data.</text>
</comment>
<dbReference type="SMART" id="SM00895">
    <property type="entry name" value="FCD"/>
    <property type="match status" value="1"/>
</dbReference>
<dbReference type="InParanoid" id="A0A3M0CLN8"/>
<evidence type="ECO:0000259" key="4">
    <source>
        <dbReference type="PROSITE" id="PS50949"/>
    </source>
</evidence>
<keyword evidence="3" id="KW-0804">Transcription</keyword>
<evidence type="ECO:0000256" key="3">
    <source>
        <dbReference type="ARBA" id="ARBA00023163"/>
    </source>
</evidence>
<feature type="domain" description="HTH gntR-type" evidence="4">
    <location>
        <begin position="2"/>
        <end position="69"/>
    </location>
</feature>
<dbReference type="Gene3D" id="1.20.120.530">
    <property type="entry name" value="GntR ligand-binding domain-like"/>
    <property type="match status" value="1"/>
</dbReference>
<dbReference type="GO" id="GO:0003677">
    <property type="term" value="F:DNA binding"/>
    <property type="evidence" value="ECO:0007669"/>
    <property type="project" value="UniProtKB-KW"/>
</dbReference>
<dbReference type="InterPro" id="IPR036390">
    <property type="entry name" value="WH_DNA-bd_sf"/>
</dbReference>